<organism evidence="1 2">
    <name type="scientific">Popillia japonica</name>
    <name type="common">Japanese beetle</name>
    <dbReference type="NCBI Taxonomy" id="7064"/>
    <lineage>
        <taxon>Eukaryota</taxon>
        <taxon>Metazoa</taxon>
        <taxon>Ecdysozoa</taxon>
        <taxon>Arthropoda</taxon>
        <taxon>Hexapoda</taxon>
        <taxon>Insecta</taxon>
        <taxon>Pterygota</taxon>
        <taxon>Neoptera</taxon>
        <taxon>Endopterygota</taxon>
        <taxon>Coleoptera</taxon>
        <taxon>Polyphaga</taxon>
        <taxon>Scarabaeiformia</taxon>
        <taxon>Scarabaeidae</taxon>
        <taxon>Rutelinae</taxon>
        <taxon>Popillia</taxon>
    </lineage>
</organism>
<dbReference type="SUPFAM" id="SSF51445">
    <property type="entry name" value="(Trans)glycosidases"/>
    <property type="match status" value="1"/>
</dbReference>
<dbReference type="InterPro" id="IPR001360">
    <property type="entry name" value="Glyco_hydro_1"/>
</dbReference>
<dbReference type="GO" id="GO:0004553">
    <property type="term" value="F:hydrolase activity, hydrolyzing O-glycosyl compounds"/>
    <property type="evidence" value="ECO:0007669"/>
    <property type="project" value="InterPro"/>
</dbReference>
<reference evidence="1 2" key="1">
    <citation type="journal article" date="2024" name="BMC Genomics">
        <title>De novo assembly and annotation of Popillia japonica's genome with initial clues to its potential as an invasive pest.</title>
        <authorList>
            <person name="Cucini C."/>
            <person name="Boschi S."/>
            <person name="Funari R."/>
            <person name="Cardaioli E."/>
            <person name="Iannotti N."/>
            <person name="Marturano G."/>
            <person name="Paoli F."/>
            <person name="Bruttini M."/>
            <person name="Carapelli A."/>
            <person name="Frati F."/>
            <person name="Nardi F."/>
        </authorList>
    </citation>
    <scope>NUCLEOTIDE SEQUENCE [LARGE SCALE GENOMIC DNA]</scope>
    <source>
        <strain evidence="1">DMR45628</strain>
    </source>
</reference>
<comment type="caution">
    <text evidence="1">The sequence shown here is derived from an EMBL/GenBank/DDBJ whole genome shotgun (WGS) entry which is preliminary data.</text>
</comment>
<name>A0AAW1HF80_POPJA</name>
<dbReference type="Pfam" id="PF00232">
    <property type="entry name" value="Glyco_hydro_1"/>
    <property type="match status" value="1"/>
</dbReference>
<dbReference type="AlphaFoldDB" id="A0AAW1HF80"/>
<proteinExistence type="predicted"/>
<sequence length="78" mass="8774">LPSFTKDEIEDLKGSCDFFGLNHYTTYLCTTLKTQSEGPSHARDVGAQYSVDPKWESTASDWLKVVPEMGFKKAIKLD</sequence>
<keyword evidence="1" id="KW-0378">Hydrolase</keyword>
<gene>
    <name evidence="1" type="ORF">QE152_g40843</name>
</gene>
<keyword evidence="2" id="KW-1185">Reference proteome</keyword>
<accession>A0AAW1HF80</accession>
<evidence type="ECO:0000313" key="1">
    <source>
        <dbReference type="EMBL" id="KAK9674799.1"/>
    </source>
</evidence>
<dbReference type="InterPro" id="IPR017853">
    <property type="entry name" value="GH"/>
</dbReference>
<dbReference type="EMBL" id="JASPKY010001506">
    <property type="protein sequence ID" value="KAK9674799.1"/>
    <property type="molecule type" value="Genomic_DNA"/>
</dbReference>
<dbReference type="Proteomes" id="UP001458880">
    <property type="component" value="Unassembled WGS sequence"/>
</dbReference>
<feature type="non-terminal residue" evidence="1">
    <location>
        <position position="1"/>
    </location>
</feature>
<protein>
    <submittedName>
        <fullName evidence="1">Glycosyl hydrolase family 1</fullName>
    </submittedName>
</protein>
<evidence type="ECO:0000313" key="2">
    <source>
        <dbReference type="Proteomes" id="UP001458880"/>
    </source>
</evidence>
<dbReference type="Gene3D" id="3.20.20.80">
    <property type="entry name" value="Glycosidases"/>
    <property type="match status" value="1"/>
</dbReference>
<dbReference type="GO" id="GO:0005975">
    <property type="term" value="P:carbohydrate metabolic process"/>
    <property type="evidence" value="ECO:0007669"/>
    <property type="project" value="InterPro"/>
</dbReference>